<protein>
    <recommendedName>
        <fullName evidence="3">Urease accessory protein UreD</fullName>
    </recommendedName>
</protein>
<evidence type="ECO:0000256" key="1">
    <source>
        <dbReference type="ARBA" id="ARBA00007177"/>
    </source>
</evidence>
<dbReference type="Proteomes" id="UP000198647">
    <property type="component" value="Unassembled WGS sequence"/>
</dbReference>
<comment type="function">
    <text evidence="3">Required for maturation of urease via the functional incorporation of the urease nickel metallocenter.</text>
</comment>
<keyword evidence="2 3" id="KW-0143">Chaperone</keyword>
<keyword evidence="5" id="KW-1185">Reference proteome</keyword>
<evidence type="ECO:0000313" key="4">
    <source>
        <dbReference type="EMBL" id="SDY09937.1"/>
    </source>
</evidence>
<dbReference type="PANTHER" id="PTHR33643">
    <property type="entry name" value="UREASE ACCESSORY PROTEIN D"/>
    <property type="match status" value="1"/>
</dbReference>
<dbReference type="EMBL" id="FNOS01000005">
    <property type="protein sequence ID" value="SDY09937.1"/>
    <property type="molecule type" value="Genomic_DNA"/>
</dbReference>
<organism evidence="4 5">
    <name type="scientific">Salimicrobium album</name>
    <dbReference type="NCBI Taxonomy" id="50717"/>
    <lineage>
        <taxon>Bacteria</taxon>
        <taxon>Bacillati</taxon>
        <taxon>Bacillota</taxon>
        <taxon>Bacilli</taxon>
        <taxon>Bacillales</taxon>
        <taxon>Bacillaceae</taxon>
        <taxon>Salimicrobium</taxon>
    </lineage>
</organism>
<evidence type="ECO:0000313" key="5">
    <source>
        <dbReference type="Proteomes" id="UP000198647"/>
    </source>
</evidence>
<keyword evidence="3" id="KW-0963">Cytoplasm</keyword>
<evidence type="ECO:0000256" key="3">
    <source>
        <dbReference type="HAMAP-Rule" id="MF_01384"/>
    </source>
</evidence>
<sequence length="274" mass="31365">MSEWTGELELDTERIQDKTITENLYFQGAFKIMRPVYSHHSGHPSYYILNPGGGYLDGDTYRMKITAGTNAGLTLTTQSATKVYKTPNTQAYQEAEFYLGEGSYLEYLPDPLIAYKDARYLQKNIVHMSKGSTFLYSDILTPGWSPEREDFSYDCLRLINEFYMEGKLISYDHIKLNPGEQPITGMGFMEGYTHLGSFIVISDKVEPGLTDRIYDLIQQEDEDVTIGISQLAVPGFTIRILANYTQVIERIITKVHHLISQEWFQTKPGSLRKY</sequence>
<reference evidence="4 5" key="1">
    <citation type="submission" date="2016-10" db="EMBL/GenBank/DDBJ databases">
        <authorList>
            <person name="Varghese N."/>
            <person name="Submissions S."/>
        </authorList>
    </citation>
    <scope>NUCLEOTIDE SEQUENCE [LARGE SCALE GENOMIC DNA]</scope>
    <source>
        <strain evidence="4 5">DSM 20748</strain>
    </source>
</reference>
<dbReference type="InterPro" id="IPR002669">
    <property type="entry name" value="UreD"/>
</dbReference>
<accession>A0A1H3H3G5</accession>
<dbReference type="HAMAP" id="MF_01384">
    <property type="entry name" value="UreD"/>
    <property type="match status" value="1"/>
</dbReference>
<comment type="subunit">
    <text evidence="3">UreD, UreF and UreG form a complex that acts as a GTP-hydrolysis-dependent molecular chaperone, activating the urease apoprotein by helping to assemble the nickel containing metallocenter of UreC. The UreE protein probably delivers the nickel.</text>
</comment>
<evidence type="ECO:0000256" key="2">
    <source>
        <dbReference type="ARBA" id="ARBA00023186"/>
    </source>
</evidence>
<dbReference type="Pfam" id="PF01774">
    <property type="entry name" value="UreD"/>
    <property type="match status" value="1"/>
</dbReference>
<gene>
    <name evidence="3" type="primary">ureD</name>
    <name evidence="4" type="ORF">SAMN04488081_2047</name>
</gene>
<proteinExistence type="inferred from homology"/>
<name>A0A1H3H3G5_9BACI</name>
<keyword evidence="3" id="KW-0996">Nickel insertion</keyword>
<dbReference type="PANTHER" id="PTHR33643:SF1">
    <property type="entry name" value="UREASE ACCESSORY PROTEIN D"/>
    <property type="match status" value="1"/>
</dbReference>
<dbReference type="RefSeq" id="WP_093107564.1">
    <property type="nucleotide sequence ID" value="NZ_FNOS01000005.1"/>
</dbReference>
<comment type="caution">
    <text evidence="4">The sequence shown here is derived from an EMBL/GenBank/DDBJ whole genome shotgun (WGS) entry which is preliminary data.</text>
</comment>
<comment type="similarity">
    <text evidence="1 3">Belongs to the UreD family.</text>
</comment>
<comment type="subcellular location">
    <subcellularLocation>
        <location evidence="3">Cytoplasm</location>
    </subcellularLocation>
</comment>